<evidence type="ECO:0000313" key="2">
    <source>
        <dbReference type="EMBL" id="GEY28749.1"/>
    </source>
</evidence>
<dbReference type="AlphaFoldDB" id="A0A699HH39"/>
<name>A0A699HH39_TANCI</name>
<evidence type="ECO:0000256" key="1">
    <source>
        <dbReference type="SAM" id="MobiDB-lite"/>
    </source>
</evidence>
<organism evidence="2">
    <name type="scientific">Tanacetum cinerariifolium</name>
    <name type="common">Dalmatian daisy</name>
    <name type="synonym">Chrysanthemum cinerariifolium</name>
    <dbReference type="NCBI Taxonomy" id="118510"/>
    <lineage>
        <taxon>Eukaryota</taxon>
        <taxon>Viridiplantae</taxon>
        <taxon>Streptophyta</taxon>
        <taxon>Embryophyta</taxon>
        <taxon>Tracheophyta</taxon>
        <taxon>Spermatophyta</taxon>
        <taxon>Magnoliopsida</taxon>
        <taxon>eudicotyledons</taxon>
        <taxon>Gunneridae</taxon>
        <taxon>Pentapetalae</taxon>
        <taxon>asterids</taxon>
        <taxon>campanulids</taxon>
        <taxon>Asterales</taxon>
        <taxon>Asteraceae</taxon>
        <taxon>Asteroideae</taxon>
        <taxon>Anthemideae</taxon>
        <taxon>Anthemidinae</taxon>
        <taxon>Tanacetum</taxon>
    </lineage>
</organism>
<sequence>MMRADEWYKFLDEILKIVCDKLHHKILDFRLGYIKEMSRIKCRAIDKRRSELMVKLIDKKIQNWRALRRNIPLDRIEVLSDDGNPSRANIKQALRTIVWHGAQHKALIDKKSRKKEILSSSKPKTSHISKKSSSKKQVADTQRAEETMVIADATLSLYASELAEEQGNQFKLADTTKTLSRTFFHKSSMTIKQSMKKLLPKIDKRVENTLKSQVPKIILKPLNREFNDLNKMESNMFFGLQKKMTKAIKTKVSIYVQHNARKEIKVVHELVKYCVRKIDKNAVDILELVNLISDLVILIDPVSASPKAAT</sequence>
<feature type="compositionally biased region" description="Basic residues" evidence="1">
    <location>
        <begin position="124"/>
        <end position="134"/>
    </location>
</feature>
<proteinExistence type="predicted"/>
<feature type="region of interest" description="Disordered" evidence="1">
    <location>
        <begin position="112"/>
        <end position="141"/>
    </location>
</feature>
<protein>
    <submittedName>
        <fullName evidence="2">Uncharacterized protein</fullName>
    </submittedName>
</protein>
<accession>A0A699HH39</accession>
<comment type="caution">
    <text evidence="2">The sequence shown here is derived from an EMBL/GenBank/DDBJ whole genome shotgun (WGS) entry which is preliminary data.</text>
</comment>
<dbReference type="EMBL" id="BKCJ010166198">
    <property type="protein sequence ID" value="GEY28749.1"/>
    <property type="molecule type" value="Genomic_DNA"/>
</dbReference>
<gene>
    <name evidence="2" type="ORF">Tci_400723</name>
</gene>
<reference evidence="2" key="1">
    <citation type="journal article" date="2019" name="Sci. Rep.">
        <title>Draft genome of Tanacetum cinerariifolium, the natural source of mosquito coil.</title>
        <authorList>
            <person name="Yamashiro T."/>
            <person name="Shiraishi A."/>
            <person name="Satake H."/>
            <person name="Nakayama K."/>
        </authorList>
    </citation>
    <scope>NUCLEOTIDE SEQUENCE</scope>
</reference>